<name>A0A7C9A8H8_OPUST</name>
<keyword evidence="1" id="KW-1133">Transmembrane helix</keyword>
<sequence>MLVIVGFLLELLGIMLLSSVTTLIMTLPGMVLICTSMLVLMILYWGWVKIMFCEAGLEFLRLLMCLCGLLVSRFLMFWKFCCKIWGYVLVITLIMRLFENRGFDYFMFGLTKSMFCKVSLVCFDVIDGVVLCMTLEFLCF</sequence>
<feature type="transmembrane region" description="Helical" evidence="1">
    <location>
        <begin position="23"/>
        <end position="47"/>
    </location>
</feature>
<proteinExistence type="predicted"/>
<organism evidence="2">
    <name type="scientific">Opuntia streptacantha</name>
    <name type="common">Prickly pear cactus</name>
    <name type="synonym">Opuntia cardona</name>
    <dbReference type="NCBI Taxonomy" id="393608"/>
    <lineage>
        <taxon>Eukaryota</taxon>
        <taxon>Viridiplantae</taxon>
        <taxon>Streptophyta</taxon>
        <taxon>Embryophyta</taxon>
        <taxon>Tracheophyta</taxon>
        <taxon>Spermatophyta</taxon>
        <taxon>Magnoliopsida</taxon>
        <taxon>eudicotyledons</taxon>
        <taxon>Gunneridae</taxon>
        <taxon>Pentapetalae</taxon>
        <taxon>Caryophyllales</taxon>
        <taxon>Cactineae</taxon>
        <taxon>Cactaceae</taxon>
        <taxon>Opuntioideae</taxon>
        <taxon>Opuntia</taxon>
    </lineage>
</organism>
<reference evidence="2" key="1">
    <citation type="journal article" date="2013" name="J. Plant Res.">
        <title>Effect of fungi and light on seed germination of three Opuntia species from semiarid lands of central Mexico.</title>
        <authorList>
            <person name="Delgado-Sanchez P."/>
            <person name="Jimenez-Bremont J.F."/>
            <person name="Guerrero-Gonzalez Mde L."/>
            <person name="Flores J."/>
        </authorList>
    </citation>
    <scope>NUCLEOTIDE SEQUENCE</scope>
    <source>
        <tissue evidence="2">Cladode</tissue>
    </source>
</reference>
<keyword evidence="1" id="KW-0812">Transmembrane</keyword>
<protein>
    <submittedName>
        <fullName evidence="2">Uncharacterized protein</fullName>
    </submittedName>
</protein>
<evidence type="ECO:0000313" key="2">
    <source>
        <dbReference type="EMBL" id="MBA4659555.1"/>
    </source>
</evidence>
<keyword evidence="1" id="KW-0472">Membrane</keyword>
<evidence type="ECO:0000256" key="1">
    <source>
        <dbReference type="SAM" id="Phobius"/>
    </source>
</evidence>
<accession>A0A7C9A8H8</accession>
<dbReference type="AlphaFoldDB" id="A0A7C9A8H8"/>
<reference evidence="2" key="2">
    <citation type="submission" date="2020-07" db="EMBL/GenBank/DDBJ databases">
        <authorList>
            <person name="Vera ALvarez R."/>
            <person name="Arias-Moreno D.M."/>
            <person name="Jimenez-Jacinto V."/>
            <person name="Jimenez-Bremont J.F."/>
            <person name="Swaminathan K."/>
            <person name="Moose S.P."/>
            <person name="Guerrero-Gonzalez M.L."/>
            <person name="Marino-Ramirez L."/>
            <person name="Landsman D."/>
            <person name="Rodriguez-Kessler M."/>
            <person name="Delgado-Sanchez P."/>
        </authorList>
    </citation>
    <scope>NUCLEOTIDE SEQUENCE</scope>
    <source>
        <tissue evidence="2">Cladode</tissue>
    </source>
</reference>
<dbReference type="EMBL" id="GISG01204332">
    <property type="protein sequence ID" value="MBA4659555.1"/>
    <property type="molecule type" value="Transcribed_RNA"/>
</dbReference>